<evidence type="ECO:0000313" key="2">
    <source>
        <dbReference type="Proteomes" id="UP001064048"/>
    </source>
</evidence>
<evidence type="ECO:0000313" key="1">
    <source>
        <dbReference type="EMBL" id="KAI8435208.1"/>
    </source>
</evidence>
<comment type="caution">
    <text evidence="1">The sequence shown here is derived from an EMBL/GenBank/DDBJ whole genome shotgun (WGS) entry which is preliminary data.</text>
</comment>
<keyword evidence="2" id="KW-1185">Reference proteome</keyword>
<proteinExistence type="predicted"/>
<gene>
    <name evidence="1" type="ORF">MSG28_003565</name>
</gene>
<reference evidence="1 2" key="1">
    <citation type="journal article" date="2022" name="Genome Biol. Evol.">
        <title>The Spruce Budworm Genome: Reconstructing the Evolutionary History of Antifreeze Proteins.</title>
        <authorList>
            <person name="Beliveau C."/>
            <person name="Gagne P."/>
            <person name="Picq S."/>
            <person name="Vernygora O."/>
            <person name="Keeling C.I."/>
            <person name="Pinkney K."/>
            <person name="Doucet D."/>
            <person name="Wen F."/>
            <person name="Johnston J.S."/>
            <person name="Maaroufi H."/>
            <person name="Boyle B."/>
            <person name="Laroche J."/>
            <person name="Dewar K."/>
            <person name="Juretic N."/>
            <person name="Blackburn G."/>
            <person name="Nisole A."/>
            <person name="Brunet B."/>
            <person name="Brandao M."/>
            <person name="Lumley L."/>
            <person name="Duan J."/>
            <person name="Quan G."/>
            <person name="Lucarotti C.J."/>
            <person name="Roe A.D."/>
            <person name="Sperling F.A.H."/>
            <person name="Levesque R.C."/>
            <person name="Cusson M."/>
        </authorList>
    </citation>
    <scope>NUCLEOTIDE SEQUENCE [LARGE SCALE GENOMIC DNA]</scope>
    <source>
        <strain evidence="1">Glfc:IPQL:Cfum</strain>
    </source>
</reference>
<organism evidence="1 2">
    <name type="scientific">Choristoneura fumiferana</name>
    <name type="common">Spruce budworm moth</name>
    <name type="synonym">Archips fumiferana</name>
    <dbReference type="NCBI Taxonomy" id="7141"/>
    <lineage>
        <taxon>Eukaryota</taxon>
        <taxon>Metazoa</taxon>
        <taxon>Ecdysozoa</taxon>
        <taxon>Arthropoda</taxon>
        <taxon>Hexapoda</taxon>
        <taxon>Insecta</taxon>
        <taxon>Pterygota</taxon>
        <taxon>Neoptera</taxon>
        <taxon>Endopterygota</taxon>
        <taxon>Lepidoptera</taxon>
        <taxon>Glossata</taxon>
        <taxon>Ditrysia</taxon>
        <taxon>Tortricoidea</taxon>
        <taxon>Tortricidae</taxon>
        <taxon>Tortricinae</taxon>
        <taxon>Choristoneura</taxon>
    </lineage>
</organism>
<protein>
    <submittedName>
        <fullName evidence="1">Uncharacterized protein</fullName>
    </submittedName>
</protein>
<name>A0ACC0KFL6_CHOFU</name>
<dbReference type="EMBL" id="CM046105">
    <property type="protein sequence ID" value="KAI8435208.1"/>
    <property type="molecule type" value="Genomic_DNA"/>
</dbReference>
<accession>A0ACC0KFL6</accession>
<sequence length="132" mass="14900">MESVVITMVVSLFIKYGTGLDCPQMYLAAGDVCGTDGVTYPSLCELEIARIFDSDLDIQYFGSCTTFCDNQWKPVCGTDLKTYPNLCKLEFEARKNDNVDFLYWGECVHPVSADPEMENYEVKRESSMRNGT</sequence>
<dbReference type="Proteomes" id="UP001064048">
    <property type="component" value="Chromosome 5"/>
</dbReference>